<dbReference type="Proteomes" id="UP000186817">
    <property type="component" value="Unassembled WGS sequence"/>
</dbReference>
<dbReference type="OrthoDB" id="444652at2759"/>
<feature type="region of interest" description="Disordered" evidence="1">
    <location>
        <begin position="1"/>
        <end position="51"/>
    </location>
</feature>
<accession>A0A1Q9BWW8</accession>
<proteinExistence type="predicted"/>
<protein>
    <submittedName>
        <fullName evidence="2">Uncharacterized protein</fullName>
    </submittedName>
</protein>
<evidence type="ECO:0000313" key="2">
    <source>
        <dbReference type="EMBL" id="OLP75134.1"/>
    </source>
</evidence>
<comment type="caution">
    <text evidence="2">The sequence shown here is derived from an EMBL/GenBank/DDBJ whole genome shotgun (WGS) entry which is preliminary data.</text>
</comment>
<dbReference type="AlphaFoldDB" id="A0A1Q9BWW8"/>
<evidence type="ECO:0000256" key="1">
    <source>
        <dbReference type="SAM" id="MobiDB-lite"/>
    </source>
</evidence>
<dbReference type="EMBL" id="LSRX01002762">
    <property type="protein sequence ID" value="OLP75134.1"/>
    <property type="molecule type" value="Genomic_DNA"/>
</dbReference>
<sequence>MASPGEQQAPWTFHTVSERIGGNKYEDVSGEVLKSQSGGPGRPGASSGPSAHLATAWWNDVKVESWPEQQSSYWSDNKAAVEIETALPESRRGQQRAWENLGGFFVGSMRRRAVELSERRMSPQDLEAFRGAKAIEVKNFVASKAFEILPDHLKPDRSQAIGMRWTLTWKLKEDGTRKAKADETTFIADGVMETMEGPERGRDWSIPPVTNLYPDQLFCIPCPEICAALGVQAVERILGCIVTDSRNVYDKLETEVLVIKRAEKRTSIELLALKESQMNTKVQMRWLHSEAQLANTLTKSGGQREYDLYYKMGHRWRLVEDESMMSARRRKEQGKEERVACKF</sequence>
<feature type="compositionally biased region" description="Polar residues" evidence="1">
    <location>
        <begin position="1"/>
        <end position="10"/>
    </location>
</feature>
<organism evidence="2 3">
    <name type="scientific">Symbiodinium microadriaticum</name>
    <name type="common">Dinoflagellate</name>
    <name type="synonym">Zooxanthella microadriatica</name>
    <dbReference type="NCBI Taxonomy" id="2951"/>
    <lineage>
        <taxon>Eukaryota</taxon>
        <taxon>Sar</taxon>
        <taxon>Alveolata</taxon>
        <taxon>Dinophyceae</taxon>
        <taxon>Suessiales</taxon>
        <taxon>Symbiodiniaceae</taxon>
        <taxon>Symbiodinium</taxon>
    </lineage>
</organism>
<reference evidence="2 3" key="1">
    <citation type="submission" date="2016-02" db="EMBL/GenBank/DDBJ databases">
        <title>Genome analysis of coral dinoflagellate symbionts highlights evolutionary adaptations to a symbiotic lifestyle.</title>
        <authorList>
            <person name="Aranda M."/>
            <person name="Li Y."/>
            <person name="Liew Y.J."/>
            <person name="Baumgarten S."/>
            <person name="Simakov O."/>
            <person name="Wilson M."/>
            <person name="Piel J."/>
            <person name="Ashoor H."/>
            <person name="Bougouffa S."/>
            <person name="Bajic V.B."/>
            <person name="Ryu T."/>
            <person name="Ravasi T."/>
            <person name="Bayer T."/>
            <person name="Micklem G."/>
            <person name="Kim H."/>
            <person name="Bhak J."/>
            <person name="Lajeunesse T.C."/>
            <person name="Voolstra C.R."/>
        </authorList>
    </citation>
    <scope>NUCLEOTIDE SEQUENCE [LARGE SCALE GENOMIC DNA]</scope>
    <source>
        <strain evidence="2 3">CCMP2467</strain>
    </source>
</reference>
<keyword evidence="3" id="KW-1185">Reference proteome</keyword>
<gene>
    <name evidence="2" type="ORF">AK812_SmicGene45118</name>
</gene>
<evidence type="ECO:0000313" key="3">
    <source>
        <dbReference type="Proteomes" id="UP000186817"/>
    </source>
</evidence>
<name>A0A1Q9BWW8_SYMMI</name>